<dbReference type="GO" id="GO:0071973">
    <property type="term" value="P:bacterial-type flagellum-dependent cell motility"/>
    <property type="evidence" value="ECO:0007669"/>
    <property type="project" value="UniProtKB-UniRule"/>
</dbReference>
<evidence type="ECO:0000256" key="7">
    <source>
        <dbReference type="RuleBase" id="RU362074"/>
    </source>
</evidence>
<gene>
    <name evidence="9" type="ORF">EDC28_105164</name>
</gene>
<feature type="domain" description="Flagellar motor switch protein FliN-like C-terminal" evidence="8">
    <location>
        <begin position="38"/>
        <end position="108"/>
    </location>
</feature>
<dbReference type="InterPro" id="IPR051469">
    <property type="entry name" value="FliN/MopA/SpaO"/>
</dbReference>
<dbReference type="InterPro" id="IPR036429">
    <property type="entry name" value="SpoA-like_sf"/>
</dbReference>
<dbReference type="NCBIfam" id="TIGR02480">
    <property type="entry name" value="fliN"/>
    <property type="match status" value="1"/>
</dbReference>
<reference evidence="9 10" key="1">
    <citation type="submission" date="2018-11" db="EMBL/GenBank/DDBJ databases">
        <title>Genomic Encyclopedia of Type Strains, Phase IV (KMG-IV): sequencing the most valuable type-strain genomes for metagenomic binning, comparative biology and taxonomic classification.</title>
        <authorList>
            <person name="Goeker M."/>
        </authorList>
    </citation>
    <scope>NUCLEOTIDE SEQUENCE [LARGE SCALE GENOMIC DNA]</scope>
    <source>
        <strain evidence="9 10">DSM 21945</strain>
    </source>
</reference>
<sequence length="120" mass="12737">MSDKKNDILDDLNFDDDHLDGLLEDKAQPAKAAAELSLLRNIPVKLTLEVDSVEISLGELLGLGSGEVLPLDKSAGAPLDVRVNGTLLAKAEVVVVDGKYGLRLTEVLDELSLKQLSSGS</sequence>
<evidence type="ECO:0000256" key="2">
    <source>
        <dbReference type="ARBA" id="ARBA00021897"/>
    </source>
</evidence>
<evidence type="ECO:0000259" key="8">
    <source>
        <dbReference type="Pfam" id="PF01052"/>
    </source>
</evidence>
<dbReference type="InterPro" id="IPR012826">
    <property type="entry name" value="FliN"/>
</dbReference>
<accession>A0A3N1P174</accession>
<dbReference type="PANTHER" id="PTHR43484">
    <property type="match status" value="1"/>
</dbReference>
<evidence type="ECO:0000256" key="4">
    <source>
        <dbReference type="ARBA" id="ARBA00022500"/>
    </source>
</evidence>
<dbReference type="EMBL" id="RJUL01000005">
    <property type="protein sequence ID" value="ROQ25854.1"/>
    <property type="molecule type" value="Genomic_DNA"/>
</dbReference>
<evidence type="ECO:0000256" key="6">
    <source>
        <dbReference type="ARBA" id="ARBA00023136"/>
    </source>
</evidence>
<dbReference type="SUPFAM" id="SSF101801">
    <property type="entry name" value="Surface presentation of antigens (SPOA)"/>
    <property type="match status" value="1"/>
</dbReference>
<keyword evidence="9" id="KW-0969">Cilium</keyword>
<comment type="caution">
    <text evidence="9">The sequence shown here is derived from an EMBL/GenBank/DDBJ whole genome shotgun (WGS) entry which is preliminary data.</text>
</comment>
<dbReference type="AlphaFoldDB" id="A0A3N1P174"/>
<evidence type="ECO:0000256" key="3">
    <source>
        <dbReference type="ARBA" id="ARBA00022475"/>
    </source>
</evidence>
<dbReference type="RefSeq" id="WP_050658408.1">
    <property type="nucleotide sequence ID" value="NZ_JBLXAC010000003.1"/>
</dbReference>
<organism evidence="9 10">
    <name type="scientific">Gallaecimonas pentaromativorans</name>
    <dbReference type="NCBI Taxonomy" id="584787"/>
    <lineage>
        <taxon>Bacteria</taxon>
        <taxon>Pseudomonadati</taxon>
        <taxon>Pseudomonadota</taxon>
        <taxon>Gammaproteobacteria</taxon>
        <taxon>Enterobacterales</taxon>
        <taxon>Gallaecimonadaceae</taxon>
        <taxon>Gallaecimonas</taxon>
    </lineage>
</organism>
<comment type="function">
    <text evidence="7">FliN is one of three proteins (FliG, FliN, FliM) that form the rotor-mounted switch complex (C ring), located at the base of the basal body. This complex interacts with the CheY and CheZ chemotaxis proteins, in addition to contacting components of the motor that determine the direction of flagellar rotation.</text>
</comment>
<evidence type="ECO:0000313" key="10">
    <source>
        <dbReference type="Proteomes" id="UP000268033"/>
    </source>
</evidence>
<dbReference type="OrthoDB" id="9773459at2"/>
<comment type="subcellular location">
    <subcellularLocation>
        <location evidence="7">Cell membrane</location>
        <topology evidence="7">Peripheral membrane protein</topology>
        <orientation evidence="7">Cytoplasmic side</orientation>
    </subcellularLocation>
    <subcellularLocation>
        <location evidence="7">Bacterial flagellum basal body</location>
    </subcellularLocation>
</comment>
<keyword evidence="9" id="KW-0282">Flagellum</keyword>
<keyword evidence="6 7" id="KW-0472">Membrane</keyword>
<dbReference type="Pfam" id="PF01052">
    <property type="entry name" value="FliMN_C"/>
    <property type="match status" value="1"/>
</dbReference>
<dbReference type="PRINTS" id="PR00956">
    <property type="entry name" value="FLGMOTORFLIN"/>
</dbReference>
<dbReference type="PANTHER" id="PTHR43484:SF1">
    <property type="entry name" value="FLAGELLAR MOTOR SWITCH PROTEIN FLIN"/>
    <property type="match status" value="1"/>
</dbReference>
<keyword evidence="3 7" id="KW-1003">Cell membrane</keyword>
<dbReference type="Gene3D" id="2.30.330.10">
    <property type="entry name" value="SpoA-like"/>
    <property type="match status" value="1"/>
</dbReference>
<dbReference type="InterPro" id="IPR001543">
    <property type="entry name" value="FliN-like_C"/>
</dbReference>
<dbReference type="GO" id="GO:0003774">
    <property type="term" value="F:cytoskeletal motor activity"/>
    <property type="evidence" value="ECO:0007669"/>
    <property type="project" value="UniProtKB-UniRule"/>
</dbReference>
<comment type="similarity">
    <text evidence="1 7">Belongs to the FliN/MopA/SpaO family.</text>
</comment>
<proteinExistence type="inferred from homology"/>
<evidence type="ECO:0000256" key="1">
    <source>
        <dbReference type="ARBA" id="ARBA00009226"/>
    </source>
</evidence>
<keyword evidence="5 7" id="KW-0283">Flagellar rotation</keyword>
<evidence type="ECO:0000256" key="5">
    <source>
        <dbReference type="ARBA" id="ARBA00022779"/>
    </source>
</evidence>
<keyword evidence="9" id="KW-0966">Cell projection</keyword>
<keyword evidence="4 7" id="KW-0145">Chemotaxis</keyword>
<evidence type="ECO:0000313" key="9">
    <source>
        <dbReference type="EMBL" id="ROQ25854.1"/>
    </source>
</evidence>
<keyword evidence="7" id="KW-0975">Bacterial flagellum</keyword>
<dbReference type="GO" id="GO:0009425">
    <property type="term" value="C:bacterial-type flagellum basal body"/>
    <property type="evidence" value="ECO:0007669"/>
    <property type="project" value="UniProtKB-SubCell"/>
</dbReference>
<dbReference type="STRING" id="584787.GCA_001247655_02913"/>
<dbReference type="GO" id="GO:0005886">
    <property type="term" value="C:plasma membrane"/>
    <property type="evidence" value="ECO:0007669"/>
    <property type="project" value="UniProtKB-SubCell"/>
</dbReference>
<dbReference type="Proteomes" id="UP000268033">
    <property type="component" value="Unassembled WGS sequence"/>
</dbReference>
<keyword evidence="10" id="KW-1185">Reference proteome</keyword>
<name>A0A3N1P174_9GAMM</name>
<protein>
    <recommendedName>
        <fullName evidence="2 7">Flagellar motor switch protein FliN</fullName>
    </recommendedName>
</protein>
<dbReference type="GO" id="GO:0006935">
    <property type="term" value="P:chemotaxis"/>
    <property type="evidence" value="ECO:0007669"/>
    <property type="project" value="UniProtKB-KW"/>
</dbReference>
<dbReference type="InterPro" id="IPR001172">
    <property type="entry name" value="FliN_T3SS_HrcQb"/>
</dbReference>